<feature type="transmembrane region" description="Helical" evidence="4">
    <location>
        <begin position="30"/>
        <end position="56"/>
    </location>
</feature>
<dbReference type="PANTHER" id="PTHR23518">
    <property type="entry name" value="C-METHYLTRANSFERASE"/>
    <property type="match status" value="1"/>
</dbReference>
<feature type="transmembrane region" description="Helical" evidence="4">
    <location>
        <begin position="209"/>
        <end position="230"/>
    </location>
</feature>
<evidence type="ECO:0000256" key="2">
    <source>
        <dbReference type="ARBA" id="ARBA00022989"/>
    </source>
</evidence>
<accession>A0A1F7JIQ3</accession>
<dbReference type="Pfam" id="PF07690">
    <property type="entry name" value="MFS_1"/>
    <property type="match status" value="1"/>
</dbReference>
<evidence type="ECO:0000313" key="7">
    <source>
        <dbReference type="Proteomes" id="UP000177418"/>
    </source>
</evidence>
<feature type="transmembrane region" description="Helical" evidence="4">
    <location>
        <begin position="141"/>
        <end position="159"/>
    </location>
</feature>
<organism evidence="6 7">
    <name type="scientific">Candidatus Roizmanbacteria bacterium RIFCSPLOWO2_02_FULL_36_11</name>
    <dbReference type="NCBI Taxonomy" id="1802071"/>
    <lineage>
        <taxon>Bacteria</taxon>
        <taxon>Candidatus Roizmaniibacteriota</taxon>
    </lineage>
</organism>
<sequence length="296" mass="33134">MSDENSNKTLKHLSLASFLNDMGSDMIASVWPIFLTSVLGANMAVLGFVDGIGIAFVSISSAVSGYLSDRFKKRKIFIWTGYLFAFISRIGYTISSTWTMIIPFRILDRSGKIRSAPRDAIVAELSTHENRGRNFGLLRTYDNFGAVSGIILSLILLPILGYRKLFFLAAIPSLIAVYLIVKKIKESTKSETRIYKGLSFKLISKNLKLVFLLSTIFSLGSFSYSFLLIYAQKYGFRIITLPLLYLVFTLVASVTSLYFGKLTDRIGRQPILMLSFVLWALTLMTLIFGKNNTAII</sequence>
<feature type="domain" description="Major facilitator superfamily (MFS) profile" evidence="5">
    <location>
        <begin position="9"/>
        <end position="296"/>
    </location>
</feature>
<evidence type="ECO:0000256" key="1">
    <source>
        <dbReference type="ARBA" id="ARBA00022692"/>
    </source>
</evidence>
<evidence type="ECO:0000256" key="4">
    <source>
        <dbReference type="SAM" id="Phobius"/>
    </source>
</evidence>
<keyword evidence="3 4" id="KW-0472">Membrane</keyword>
<dbReference type="Proteomes" id="UP000177418">
    <property type="component" value="Unassembled WGS sequence"/>
</dbReference>
<evidence type="ECO:0000259" key="5">
    <source>
        <dbReference type="PROSITE" id="PS50850"/>
    </source>
</evidence>
<dbReference type="InterPro" id="IPR011701">
    <property type="entry name" value="MFS"/>
</dbReference>
<dbReference type="AlphaFoldDB" id="A0A1F7JIQ3"/>
<evidence type="ECO:0000256" key="3">
    <source>
        <dbReference type="ARBA" id="ARBA00023136"/>
    </source>
</evidence>
<name>A0A1F7JIQ3_9BACT</name>
<keyword evidence="2 4" id="KW-1133">Transmembrane helix</keyword>
<proteinExistence type="predicted"/>
<dbReference type="Gene3D" id="1.20.1250.20">
    <property type="entry name" value="MFS general substrate transporter like domains"/>
    <property type="match status" value="2"/>
</dbReference>
<feature type="transmembrane region" description="Helical" evidence="4">
    <location>
        <begin position="271"/>
        <end position="289"/>
    </location>
</feature>
<dbReference type="PANTHER" id="PTHR23518:SF2">
    <property type="entry name" value="MAJOR FACILITATOR SUPERFAMILY TRANSPORTER"/>
    <property type="match status" value="1"/>
</dbReference>
<feature type="non-terminal residue" evidence="6">
    <location>
        <position position="296"/>
    </location>
</feature>
<dbReference type="EMBL" id="MGAV01000002">
    <property type="protein sequence ID" value="OGK55483.1"/>
    <property type="molecule type" value="Genomic_DNA"/>
</dbReference>
<dbReference type="InterPro" id="IPR020846">
    <property type="entry name" value="MFS_dom"/>
</dbReference>
<feature type="transmembrane region" description="Helical" evidence="4">
    <location>
        <begin position="236"/>
        <end position="259"/>
    </location>
</feature>
<gene>
    <name evidence="6" type="ORF">A3H78_04930</name>
</gene>
<reference evidence="6 7" key="1">
    <citation type="journal article" date="2016" name="Nat. Commun.">
        <title>Thousands of microbial genomes shed light on interconnected biogeochemical processes in an aquifer system.</title>
        <authorList>
            <person name="Anantharaman K."/>
            <person name="Brown C.T."/>
            <person name="Hug L.A."/>
            <person name="Sharon I."/>
            <person name="Castelle C.J."/>
            <person name="Probst A.J."/>
            <person name="Thomas B.C."/>
            <person name="Singh A."/>
            <person name="Wilkins M.J."/>
            <person name="Karaoz U."/>
            <person name="Brodie E.L."/>
            <person name="Williams K.H."/>
            <person name="Hubbard S.S."/>
            <person name="Banfield J.F."/>
        </authorList>
    </citation>
    <scope>NUCLEOTIDE SEQUENCE [LARGE SCALE GENOMIC DNA]</scope>
</reference>
<dbReference type="PROSITE" id="PS50850">
    <property type="entry name" value="MFS"/>
    <property type="match status" value="1"/>
</dbReference>
<feature type="transmembrane region" description="Helical" evidence="4">
    <location>
        <begin position="165"/>
        <end position="181"/>
    </location>
</feature>
<evidence type="ECO:0000313" key="6">
    <source>
        <dbReference type="EMBL" id="OGK55483.1"/>
    </source>
</evidence>
<keyword evidence="1 4" id="KW-0812">Transmembrane</keyword>
<comment type="caution">
    <text evidence="6">The sequence shown here is derived from an EMBL/GenBank/DDBJ whole genome shotgun (WGS) entry which is preliminary data.</text>
</comment>
<dbReference type="SUPFAM" id="SSF103473">
    <property type="entry name" value="MFS general substrate transporter"/>
    <property type="match status" value="1"/>
</dbReference>
<protein>
    <recommendedName>
        <fullName evidence="5">Major facilitator superfamily (MFS) profile domain-containing protein</fullName>
    </recommendedName>
</protein>
<dbReference type="GO" id="GO:0022857">
    <property type="term" value="F:transmembrane transporter activity"/>
    <property type="evidence" value="ECO:0007669"/>
    <property type="project" value="InterPro"/>
</dbReference>
<dbReference type="CDD" id="cd17370">
    <property type="entry name" value="MFS_MJ1317_like"/>
    <property type="match status" value="1"/>
</dbReference>
<dbReference type="InterPro" id="IPR036259">
    <property type="entry name" value="MFS_trans_sf"/>
</dbReference>
<feature type="transmembrane region" description="Helical" evidence="4">
    <location>
        <begin position="76"/>
        <end position="104"/>
    </location>
</feature>